<evidence type="ECO:0000313" key="2">
    <source>
        <dbReference type="Proteomes" id="UP000051249"/>
    </source>
</evidence>
<name>A0A0R2NAP3_9LACO</name>
<dbReference type="AlphaFoldDB" id="A0A0R2NAP3"/>
<organism evidence="1 2">
    <name type="scientific">Pediococcus argentinicus</name>
    <dbReference type="NCBI Taxonomy" id="480391"/>
    <lineage>
        <taxon>Bacteria</taxon>
        <taxon>Bacillati</taxon>
        <taxon>Bacillota</taxon>
        <taxon>Bacilli</taxon>
        <taxon>Lactobacillales</taxon>
        <taxon>Lactobacillaceae</taxon>
        <taxon>Pediococcus</taxon>
    </lineage>
</organism>
<dbReference type="Proteomes" id="UP000051249">
    <property type="component" value="Unassembled WGS sequence"/>
</dbReference>
<gene>
    <name evidence="1" type="ORF">IV88_GL001066</name>
</gene>
<reference evidence="1 2" key="1">
    <citation type="journal article" date="2015" name="Genome Announc.">
        <title>Expanding the biotechnology potential of lactobacilli through comparative genomics of 213 strains and associated genera.</title>
        <authorList>
            <person name="Sun Z."/>
            <person name="Harris H.M."/>
            <person name="McCann A."/>
            <person name="Guo C."/>
            <person name="Argimon S."/>
            <person name="Zhang W."/>
            <person name="Yang X."/>
            <person name="Jeffery I.B."/>
            <person name="Cooney J.C."/>
            <person name="Kagawa T.F."/>
            <person name="Liu W."/>
            <person name="Song Y."/>
            <person name="Salvetti E."/>
            <person name="Wrobel A."/>
            <person name="Rasinkangas P."/>
            <person name="Parkhill J."/>
            <person name="Rea M.C."/>
            <person name="O'Sullivan O."/>
            <person name="Ritari J."/>
            <person name="Douillard F.P."/>
            <person name="Paul Ross R."/>
            <person name="Yang R."/>
            <person name="Briner A.E."/>
            <person name="Felis G.E."/>
            <person name="de Vos W.M."/>
            <person name="Barrangou R."/>
            <person name="Klaenhammer T.R."/>
            <person name="Caufield P.W."/>
            <person name="Cui Y."/>
            <person name="Zhang H."/>
            <person name="O'Toole P.W."/>
        </authorList>
    </citation>
    <scope>NUCLEOTIDE SEQUENCE [LARGE SCALE GENOMIC DNA]</scope>
    <source>
        <strain evidence="1 2">DSM 23026</strain>
    </source>
</reference>
<protein>
    <submittedName>
        <fullName evidence="1">Uncharacterized protein</fullName>
    </submittedName>
</protein>
<dbReference type="PATRIC" id="fig|480391.4.peg.1082"/>
<evidence type="ECO:0000313" key="1">
    <source>
        <dbReference type="EMBL" id="KRO22937.1"/>
    </source>
</evidence>
<comment type="caution">
    <text evidence="1">The sequence shown here is derived from an EMBL/GenBank/DDBJ whole genome shotgun (WGS) entry which is preliminary data.</text>
</comment>
<accession>A0A0R2NAP3</accession>
<proteinExistence type="predicted"/>
<dbReference type="OrthoDB" id="2249439at2"/>
<dbReference type="EMBL" id="JQCQ01000033">
    <property type="protein sequence ID" value="KRO22937.1"/>
    <property type="molecule type" value="Genomic_DNA"/>
</dbReference>
<dbReference type="RefSeq" id="WP_057800260.1">
    <property type="nucleotide sequence ID" value="NZ_BJZZ01000033.1"/>
</dbReference>
<sequence>MLIIWSTVCCLGFYFTHNNQNRRIEKNFWQEFNQSWMEAKSRANFDRKGTIITFEKKRKQINFVAVGTDKLCQRTIKLPHGWSMPNDDQFSMRYDGYMSPASCVLFGNEGSKYNITVQLGWGEYHVQETATGHVIK</sequence>
<keyword evidence="2" id="KW-1185">Reference proteome</keyword>